<reference evidence="11" key="1">
    <citation type="submission" date="2017-09" db="EMBL/GenBank/DDBJ databases">
        <title>Depth-based differentiation of microbial function through sediment-hosted aquifers and enrichment of novel symbionts in the deep terrestrial subsurface.</title>
        <authorList>
            <person name="Probst A.J."/>
            <person name="Ladd B."/>
            <person name="Jarett J.K."/>
            <person name="Geller-Mcgrath D.E."/>
            <person name="Sieber C.M.K."/>
            <person name="Emerson J.B."/>
            <person name="Anantharaman K."/>
            <person name="Thomas B.C."/>
            <person name="Malmstrom R."/>
            <person name="Stieglmeier M."/>
            <person name="Klingl A."/>
            <person name="Woyke T."/>
            <person name="Ryan C.M."/>
            <person name="Banfield J.F."/>
        </authorList>
    </citation>
    <scope>NUCLEOTIDE SEQUENCE [LARGE SCALE GENOMIC DNA]</scope>
</reference>
<comment type="caution">
    <text evidence="10">The sequence shown here is derived from an EMBL/GenBank/DDBJ whole genome shotgun (WGS) entry which is preliminary data.</text>
</comment>
<dbReference type="Pfam" id="PF22505">
    <property type="entry name" value="RNase_J_b_CASP"/>
    <property type="match status" value="1"/>
</dbReference>
<dbReference type="SMART" id="SM00849">
    <property type="entry name" value="Lactamase_B"/>
    <property type="match status" value="1"/>
</dbReference>
<dbReference type="InterPro" id="IPR055132">
    <property type="entry name" value="RNase_J_b_CASP"/>
</dbReference>
<keyword evidence="3" id="KW-0479">Metal-binding</keyword>
<keyword evidence="1" id="KW-0963">Cytoplasm</keyword>
<evidence type="ECO:0000256" key="8">
    <source>
        <dbReference type="SAM" id="MobiDB-lite"/>
    </source>
</evidence>
<dbReference type="GO" id="GO:0003723">
    <property type="term" value="F:RNA binding"/>
    <property type="evidence" value="ECO:0007669"/>
    <property type="project" value="UniProtKB-KW"/>
</dbReference>
<dbReference type="InterPro" id="IPR036866">
    <property type="entry name" value="RibonucZ/Hydroxyglut_hydro"/>
</dbReference>
<proteinExistence type="predicted"/>
<dbReference type="Pfam" id="PF07521">
    <property type="entry name" value="RMMBL"/>
    <property type="match status" value="1"/>
</dbReference>
<dbReference type="Gene3D" id="3.40.50.10710">
    <property type="entry name" value="Metallo-hydrolase/oxidoreductase"/>
    <property type="match status" value="1"/>
</dbReference>
<evidence type="ECO:0000256" key="4">
    <source>
        <dbReference type="ARBA" id="ARBA00022801"/>
    </source>
</evidence>
<dbReference type="GO" id="GO:0004527">
    <property type="term" value="F:exonuclease activity"/>
    <property type="evidence" value="ECO:0007669"/>
    <property type="project" value="UniProtKB-KW"/>
</dbReference>
<dbReference type="EMBL" id="PFBP01000003">
    <property type="protein sequence ID" value="PIT90117.1"/>
    <property type="molecule type" value="Genomic_DNA"/>
</dbReference>
<dbReference type="InterPro" id="IPR004613">
    <property type="entry name" value="RNase_J"/>
</dbReference>
<dbReference type="Pfam" id="PF17770">
    <property type="entry name" value="RNase_J_C"/>
    <property type="match status" value="1"/>
</dbReference>
<dbReference type="PANTHER" id="PTHR43694:SF1">
    <property type="entry name" value="RIBONUCLEASE J"/>
    <property type="match status" value="1"/>
</dbReference>
<keyword evidence="4" id="KW-0378">Hydrolase</keyword>
<name>A0A2M6WBF8_9BACT</name>
<evidence type="ECO:0000256" key="6">
    <source>
        <dbReference type="ARBA" id="ARBA00022839"/>
    </source>
</evidence>
<dbReference type="PANTHER" id="PTHR43694">
    <property type="entry name" value="RIBONUCLEASE J"/>
    <property type="match status" value="1"/>
</dbReference>
<organism evidence="10 11">
    <name type="scientific">Candidatus Kuenenbacteria bacterium CG10_big_fil_rev_8_21_14_0_10_36_11</name>
    <dbReference type="NCBI Taxonomy" id="1974618"/>
    <lineage>
        <taxon>Bacteria</taxon>
        <taxon>Candidatus Kueneniibacteriota</taxon>
    </lineage>
</organism>
<feature type="domain" description="Metallo-beta-lactamase" evidence="9">
    <location>
        <begin position="57"/>
        <end position="241"/>
    </location>
</feature>
<keyword evidence="6" id="KW-0269">Exonuclease</keyword>
<dbReference type="Proteomes" id="UP000231464">
    <property type="component" value="Unassembled WGS sequence"/>
</dbReference>
<dbReference type="AlphaFoldDB" id="A0A2M6WBF8"/>
<accession>A0A2M6WBF8</accession>
<dbReference type="CDD" id="cd07714">
    <property type="entry name" value="RNaseJ_MBL-fold"/>
    <property type="match status" value="1"/>
</dbReference>
<evidence type="ECO:0000256" key="3">
    <source>
        <dbReference type="ARBA" id="ARBA00022723"/>
    </source>
</evidence>
<evidence type="ECO:0000313" key="10">
    <source>
        <dbReference type="EMBL" id="PIT90117.1"/>
    </source>
</evidence>
<evidence type="ECO:0000256" key="7">
    <source>
        <dbReference type="ARBA" id="ARBA00022884"/>
    </source>
</evidence>
<feature type="region of interest" description="Disordered" evidence="8">
    <location>
        <begin position="1"/>
        <end position="43"/>
    </location>
</feature>
<dbReference type="NCBIfam" id="TIGR00649">
    <property type="entry name" value="MG423"/>
    <property type="match status" value="1"/>
</dbReference>
<dbReference type="GO" id="GO:0046872">
    <property type="term" value="F:metal ion binding"/>
    <property type="evidence" value="ECO:0007669"/>
    <property type="project" value="UniProtKB-KW"/>
</dbReference>
<dbReference type="InterPro" id="IPR042173">
    <property type="entry name" value="RNase_J_2"/>
</dbReference>
<dbReference type="InterPro" id="IPR041636">
    <property type="entry name" value="RNase_J_C"/>
</dbReference>
<evidence type="ECO:0000259" key="9">
    <source>
        <dbReference type="SMART" id="SM00849"/>
    </source>
</evidence>
<dbReference type="InterPro" id="IPR011108">
    <property type="entry name" value="RMMBL"/>
</dbReference>
<dbReference type="Pfam" id="PF00753">
    <property type="entry name" value="Lactamase_B"/>
    <property type="match status" value="1"/>
</dbReference>
<evidence type="ECO:0000256" key="2">
    <source>
        <dbReference type="ARBA" id="ARBA00022722"/>
    </source>
</evidence>
<dbReference type="Gene3D" id="3.60.15.10">
    <property type="entry name" value="Ribonuclease Z/Hydroxyacylglutathione hydrolase-like"/>
    <property type="match status" value="1"/>
</dbReference>
<evidence type="ECO:0000313" key="11">
    <source>
        <dbReference type="Proteomes" id="UP000231464"/>
    </source>
</evidence>
<dbReference type="Gene3D" id="3.10.20.580">
    <property type="match status" value="1"/>
</dbReference>
<protein>
    <recommendedName>
        <fullName evidence="9">Metallo-beta-lactamase domain-containing protein</fullName>
    </recommendedName>
</protein>
<evidence type="ECO:0000256" key="5">
    <source>
        <dbReference type="ARBA" id="ARBA00022833"/>
    </source>
</evidence>
<keyword evidence="2" id="KW-0540">Nuclease</keyword>
<keyword evidence="7" id="KW-0694">RNA-binding</keyword>
<dbReference type="InterPro" id="IPR001279">
    <property type="entry name" value="Metallo-B-lactamas"/>
</dbReference>
<evidence type="ECO:0000256" key="1">
    <source>
        <dbReference type="ARBA" id="ARBA00022490"/>
    </source>
</evidence>
<feature type="compositionally biased region" description="Polar residues" evidence="8">
    <location>
        <begin position="1"/>
        <end position="10"/>
    </location>
</feature>
<dbReference type="SUPFAM" id="SSF56281">
    <property type="entry name" value="Metallo-hydrolase/oxidoreductase"/>
    <property type="match status" value="1"/>
</dbReference>
<sequence length="596" mass="67686">MQKQFNQKQNPGRRIFSSRRRGSGRFVNSNIRKNTPKQKSKDEKLRIIPLGGCEEVGRNMTVFEYLPTGDIIILDMGMQFPEEDMLGVDYIIPNTDYLKGKEKNIRAVVFTHGHLDHTGAATLLMDKIGNPLIIGSRLTVHMLQARQEDYKKGSAKNLKIKLVDSYDKVIQLGAFKLRLFKVSHNIMDSAGVILETPTMTVIHPGDWMLENDPDREAVNYKALARLKKPTILMLESIGATHTKERVPEREMYKNIEKLVSEAPGRIIIGTFSSMIERVKVILEMAEKYGKKVALDGYSMKTNIEIAKKLGYIKFNLKILIDIKQIHNFPDNKVVVICTGAQGEENAVLARIANGEHRQIKFKKQDTVIFSSSVIPGNERTVQKLKDLIYRQSDNVIHSEIMDVHSSGHASVEDFKEVIRQISPTYFMPVYANHYMLKEAAKLAREVGYTNEKIFVPDNGSILECKKTGVKMLEEKAMTDPVFVDGLGVSDLQNVVLRDRQILSEDGMLVVIATVSRRTNKLIHNPDIISRGFVYLKENKILIEQVRKKIVKIMAAKDPKLPLQDEYLKNKIRNDLGQFVFSKTGKRPMILPVVIEV</sequence>
<gene>
    <name evidence="10" type="ORF">COU23_00170</name>
</gene>
<keyword evidence="5" id="KW-0862">Zinc</keyword>